<keyword evidence="4 11" id="KW-0808">Transferase</keyword>
<dbReference type="EC" id="2.7.13.3" evidence="2"/>
<evidence type="ECO:0000259" key="9">
    <source>
        <dbReference type="PROSITE" id="PS50109"/>
    </source>
</evidence>
<evidence type="ECO:0000256" key="1">
    <source>
        <dbReference type="ARBA" id="ARBA00000085"/>
    </source>
</evidence>
<dbReference type="PANTHER" id="PTHR43047">
    <property type="entry name" value="TWO-COMPONENT HISTIDINE PROTEIN KINASE"/>
    <property type="match status" value="1"/>
</dbReference>
<dbReference type="InterPro" id="IPR004358">
    <property type="entry name" value="Sig_transdc_His_kin-like_C"/>
</dbReference>
<dbReference type="Pfam" id="PF02518">
    <property type="entry name" value="HATPase_c"/>
    <property type="match status" value="1"/>
</dbReference>
<dbReference type="GO" id="GO:0000155">
    <property type="term" value="F:phosphorelay sensor kinase activity"/>
    <property type="evidence" value="ECO:0007669"/>
    <property type="project" value="InterPro"/>
</dbReference>
<feature type="domain" description="Histidine kinase" evidence="9">
    <location>
        <begin position="230"/>
        <end position="450"/>
    </location>
</feature>
<dbReference type="SMART" id="SM00448">
    <property type="entry name" value="REC"/>
    <property type="match status" value="2"/>
</dbReference>
<dbReference type="InterPro" id="IPR011006">
    <property type="entry name" value="CheY-like_superfamily"/>
</dbReference>
<evidence type="ECO:0000313" key="12">
    <source>
        <dbReference type="Proteomes" id="UP000069205"/>
    </source>
</evidence>
<feature type="domain" description="Response regulatory" evidence="10">
    <location>
        <begin position="599"/>
        <end position="714"/>
    </location>
</feature>
<dbReference type="PANTHER" id="PTHR43047:SF72">
    <property type="entry name" value="OSMOSENSING HISTIDINE PROTEIN KINASE SLN1"/>
    <property type="match status" value="1"/>
</dbReference>
<dbReference type="PROSITE" id="PS50110">
    <property type="entry name" value="RESPONSE_REGULATORY"/>
    <property type="match status" value="2"/>
</dbReference>
<dbReference type="GO" id="GO:0009927">
    <property type="term" value="F:histidine phosphotransfer kinase activity"/>
    <property type="evidence" value="ECO:0007669"/>
    <property type="project" value="TreeGrafter"/>
</dbReference>
<dbReference type="PATRIC" id="fig|42253.5.peg.2654"/>
<dbReference type="SUPFAM" id="SSF55874">
    <property type="entry name" value="ATPase domain of HSP90 chaperone/DNA topoisomerase II/histidine kinase"/>
    <property type="match status" value="1"/>
</dbReference>
<keyword evidence="5 11" id="KW-0418">Kinase</keyword>
<dbReference type="Pfam" id="PF00072">
    <property type="entry name" value="Response_reg"/>
    <property type="match status" value="2"/>
</dbReference>
<sequence>MPHLITSLTVKYEDDVVTARQRARRVAAELSFDEQDRTRIATAVSEIVRVFRHQKTLTQVEFLLEGETVPQVLIVRIAEPVQGRKQPAGSKSPAPRAAAPPPPEDWSVALQAAGRLMDQCEVQPIGGRPAIRLAKLLPKRAALFTAKAVERLGREIETHVPQNPIEEVRQQNQELLHALEQLHERQQELVRLNRELEDTNRGVVALYAELDEKAGHLRRADEMKSRFLSNMSHEFRTPLNAVLALSQLLLDRADGELTAEQEKQVRYIRKSGEDLLELVNDLLDLAKIEAGKIEVRPAPFDVATLFSALRGMLRPLLVSNEVALVFEEAEGLPPMRTDEGKVSQILRNFISNAVKFTERGEVRVRAESVDDGHAVAFSVADTGIGIAEADQERIFEEFSQIDHPIQRKVKGTGLGLPLCRKLAELLGGSVRVTSRLGAGSRFVAVIPVTYAAAAEDDGNLSEPPVVEPEADRIPVLVVEDEPETRLLYEKYLRRTVFQIIPAGSILQAREQLRRHRPAAVVLDILLPDESAWQWLAELKGREETKGIPVFIVSSVEDQRKGLALGADDYGLKPVRRDWLLERLERATGVARIAAHGPPLVLIIDDQEADRYILRRHLGGTGCVVAEAAGGEEGLALARRLKPALIVLDLNMPGADGFQVLAELQADQTMAAIPVAVVTSLAPIPDQDARLARARTVLSKNDLSAAAIRRVLEEALIGMQTAKS</sequence>
<dbReference type="SMART" id="SM00388">
    <property type="entry name" value="HisKA"/>
    <property type="match status" value="1"/>
</dbReference>
<evidence type="ECO:0000256" key="2">
    <source>
        <dbReference type="ARBA" id="ARBA00012438"/>
    </source>
</evidence>
<dbReference type="InterPro" id="IPR036097">
    <property type="entry name" value="HisK_dim/P_sf"/>
</dbReference>
<dbReference type="InterPro" id="IPR001789">
    <property type="entry name" value="Sig_transdc_resp-reg_receiver"/>
</dbReference>
<evidence type="ECO:0000313" key="11">
    <source>
        <dbReference type="EMBL" id="ALA59095.1"/>
    </source>
</evidence>
<feature type="coiled-coil region" evidence="7">
    <location>
        <begin position="165"/>
        <end position="202"/>
    </location>
</feature>
<dbReference type="SMART" id="SM00387">
    <property type="entry name" value="HATPase_c"/>
    <property type="match status" value="1"/>
</dbReference>
<gene>
    <name evidence="11" type="ORF">NITMOv2_2683</name>
</gene>
<feature type="modified residue" description="4-aspartylphosphate" evidence="6">
    <location>
        <position position="523"/>
    </location>
</feature>
<feature type="domain" description="Response regulatory" evidence="10">
    <location>
        <begin position="474"/>
        <end position="587"/>
    </location>
</feature>
<dbReference type="OrthoDB" id="9757990at2"/>
<proteinExistence type="predicted"/>
<dbReference type="PRINTS" id="PR00344">
    <property type="entry name" value="BCTRLSENSOR"/>
</dbReference>
<evidence type="ECO:0000259" key="10">
    <source>
        <dbReference type="PROSITE" id="PS50110"/>
    </source>
</evidence>
<dbReference type="Gene3D" id="3.30.565.10">
    <property type="entry name" value="Histidine kinase-like ATPase, C-terminal domain"/>
    <property type="match status" value="1"/>
</dbReference>
<reference evidence="11 12" key="1">
    <citation type="journal article" date="2015" name="Proc. Natl. Acad. Sci. U.S.A.">
        <title>Expanded metabolic versatility of ubiquitous nitrite-oxidizing bacteria from the genus Nitrospira.</title>
        <authorList>
            <person name="Koch H."/>
            <person name="Lucker S."/>
            <person name="Albertsen M."/>
            <person name="Kitzinger K."/>
            <person name="Herbold C."/>
            <person name="Spieck E."/>
            <person name="Nielsen P.H."/>
            <person name="Wagner M."/>
            <person name="Daims H."/>
        </authorList>
    </citation>
    <scope>NUCLEOTIDE SEQUENCE [LARGE SCALE GENOMIC DNA]</scope>
    <source>
        <strain evidence="11 12">NSP M-1</strain>
    </source>
</reference>
<dbReference type="Gene3D" id="3.40.50.2300">
    <property type="match status" value="2"/>
</dbReference>
<feature type="region of interest" description="Disordered" evidence="8">
    <location>
        <begin position="83"/>
        <end position="104"/>
    </location>
</feature>
<evidence type="ECO:0000256" key="7">
    <source>
        <dbReference type="SAM" id="Coils"/>
    </source>
</evidence>
<dbReference type="KEGG" id="nmv:NITMOv2_2683"/>
<evidence type="ECO:0000256" key="4">
    <source>
        <dbReference type="ARBA" id="ARBA00022679"/>
    </source>
</evidence>
<keyword evidence="12" id="KW-1185">Reference proteome</keyword>
<keyword evidence="7" id="KW-0175">Coiled coil</keyword>
<dbReference type="CDD" id="cd16922">
    <property type="entry name" value="HATPase_EvgS-ArcB-TorS-like"/>
    <property type="match status" value="1"/>
</dbReference>
<comment type="catalytic activity">
    <reaction evidence="1">
        <text>ATP + protein L-histidine = ADP + protein N-phospho-L-histidine.</text>
        <dbReference type="EC" id="2.7.13.3"/>
    </reaction>
</comment>
<dbReference type="SUPFAM" id="SSF47384">
    <property type="entry name" value="Homodimeric domain of signal transducing histidine kinase"/>
    <property type="match status" value="1"/>
</dbReference>
<evidence type="ECO:0000256" key="3">
    <source>
        <dbReference type="ARBA" id="ARBA00022553"/>
    </source>
</evidence>
<feature type="modified residue" description="4-aspartylphosphate" evidence="6">
    <location>
        <position position="648"/>
    </location>
</feature>
<dbReference type="EMBL" id="CP011801">
    <property type="protein sequence ID" value="ALA59095.1"/>
    <property type="molecule type" value="Genomic_DNA"/>
</dbReference>
<dbReference type="STRING" id="42253.NITMOv2_2683"/>
<dbReference type="InterPro" id="IPR036890">
    <property type="entry name" value="HATPase_C_sf"/>
</dbReference>
<accession>A0A0K2GDR0</accession>
<dbReference type="InterPro" id="IPR003594">
    <property type="entry name" value="HATPase_dom"/>
</dbReference>
<organism evidence="11 12">
    <name type="scientific">Nitrospira moscoviensis</name>
    <dbReference type="NCBI Taxonomy" id="42253"/>
    <lineage>
        <taxon>Bacteria</taxon>
        <taxon>Pseudomonadati</taxon>
        <taxon>Nitrospirota</taxon>
        <taxon>Nitrospiria</taxon>
        <taxon>Nitrospirales</taxon>
        <taxon>Nitrospiraceae</taxon>
        <taxon>Nitrospira</taxon>
    </lineage>
</organism>
<name>A0A0K2GDR0_NITMO</name>
<dbReference type="CDD" id="cd00082">
    <property type="entry name" value="HisKA"/>
    <property type="match status" value="1"/>
</dbReference>
<dbReference type="GO" id="GO:0005886">
    <property type="term" value="C:plasma membrane"/>
    <property type="evidence" value="ECO:0007669"/>
    <property type="project" value="TreeGrafter"/>
</dbReference>
<dbReference type="FunFam" id="3.30.565.10:FF:000010">
    <property type="entry name" value="Sensor histidine kinase RcsC"/>
    <property type="match status" value="1"/>
</dbReference>
<dbReference type="AlphaFoldDB" id="A0A0K2GDR0"/>
<evidence type="ECO:0000256" key="8">
    <source>
        <dbReference type="SAM" id="MobiDB-lite"/>
    </source>
</evidence>
<dbReference type="Proteomes" id="UP000069205">
    <property type="component" value="Chromosome"/>
</dbReference>
<evidence type="ECO:0000256" key="6">
    <source>
        <dbReference type="PROSITE-ProRule" id="PRU00169"/>
    </source>
</evidence>
<dbReference type="SUPFAM" id="SSF52172">
    <property type="entry name" value="CheY-like"/>
    <property type="match status" value="2"/>
</dbReference>
<dbReference type="InterPro" id="IPR003661">
    <property type="entry name" value="HisK_dim/P_dom"/>
</dbReference>
<dbReference type="InterPro" id="IPR005467">
    <property type="entry name" value="His_kinase_dom"/>
</dbReference>
<dbReference type="RefSeq" id="WP_053380173.1">
    <property type="nucleotide sequence ID" value="NZ_CP011801.1"/>
</dbReference>
<protein>
    <recommendedName>
        <fullName evidence="2">histidine kinase</fullName>
        <ecNumber evidence="2">2.7.13.3</ecNumber>
    </recommendedName>
</protein>
<dbReference type="Pfam" id="PF00512">
    <property type="entry name" value="HisKA"/>
    <property type="match status" value="1"/>
</dbReference>
<dbReference type="PROSITE" id="PS50109">
    <property type="entry name" value="HIS_KIN"/>
    <property type="match status" value="1"/>
</dbReference>
<dbReference type="Gene3D" id="1.10.287.130">
    <property type="match status" value="1"/>
</dbReference>
<evidence type="ECO:0000256" key="5">
    <source>
        <dbReference type="ARBA" id="ARBA00022777"/>
    </source>
</evidence>
<keyword evidence="3 6" id="KW-0597">Phosphoprotein</keyword>